<dbReference type="AlphaFoldDB" id="A0A517MYH2"/>
<name>A0A517MYH2_9BACT</name>
<organism evidence="3 4">
    <name type="scientific">Adhaeretor mobilis</name>
    <dbReference type="NCBI Taxonomy" id="1930276"/>
    <lineage>
        <taxon>Bacteria</taxon>
        <taxon>Pseudomonadati</taxon>
        <taxon>Planctomycetota</taxon>
        <taxon>Planctomycetia</taxon>
        <taxon>Pirellulales</taxon>
        <taxon>Lacipirellulaceae</taxon>
        <taxon>Adhaeretor</taxon>
    </lineage>
</organism>
<dbReference type="InterPro" id="IPR029149">
    <property type="entry name" value="Creatin/AminoP/Spt16_N"/>
</dbReference>
<dbReference type="EC" id="3.4.-.-" evidence="3"/>
<dbReference type="GO" id="GO:0016787">
    <property type="term" value="F:hydrolase activity"/>
    <property type="evidence" value="ECO:0007669"/>
    <property type="project" value="UniProtKB-KW"/>
</dbReference>
<dbReference type="RefSeq" id="WP_145061024.1">
    <property type="nucleotide sequence ID" value="NZ_CP036263.1"/>
</dbReference>
<feature type="domain" description="Creatinase N-terminal" evidence="2">
    <location>
        <begin position="6"/>
        <end position="133"/>
    </location>
</feature>
<dbReference type="InterPro" id="IPR036005">
    <property type="entry name" value="Creatinase/aminopeptidase-like"/>
</dbReference>
<dbReference type="Proteomes" id="UP000319852">
    <property type="component" value="Chromosome"/>
</dbReference>
<dbReference type="Gene3D" id="3.40.350.10">
    <property type="entry name" value="Creatinase/prolidase N-terminal domain"/>
    <property type="match status" value="1"/>
</dbReference>
<dbReference type="InterPro" id="IPR000587">
    <property type="entry name" value="Creatinase_N"/>
</dbReference>
<sequence>MNHAPRRSKIRRQLKKEGLDALLVTNFVNVTYLTGFTGDDSYLLVTTDRDILISDQRYSQQLESECPDVDLQIRGPGQKMIDDVAKTLKKCKVSKLGIEASSMTVALRDKVERAVPKARLEPTDGWIEALRMIKDRDEIAATRRACELARRAFEVVRAKITGETKESEIAADLEYQARRFGGKGLSFTPIVGVQERAALPHGTATERKIGSGDFVLIDWGVNESLYMSDLTRILATGKISTKLRKLYGVVLKAQLAGIAAIKPGVTCEKVDAAARKVIERAGHGKYFGHGLGHGTGLEIHEAPRLAKNQETKLEAGMIVTVEPGIYFPEWGGIRIEDDILVTRSGHEVLSNVPKELDECIVG</sequence>
<dbReference type="InterPro" id="IPR000994">
    <property type="entry name" value="Pept_M24"/>
</dbReference>
<gene>
    <name evidence="3" type="ORF">HG15A2_31980</name>
</gene>
<dbReference type="SUPFAM" id="SSF55920">
    <property type="entry name" value="Creatinase/aminopeptidase"/>
    <property type="match status" value="1"/>
</dbReference>
<evidence type="ECO:0000313" key="3">
    <source>
        <dbReference type="EMBL" id="QDS99867.1"/>
    </source>
</evidence>
<dbReference type="EMBL" id="CP036263">
    <property type="protein sequence ID" value="QDS99867.1"/>
    <property type="molecule type" value="Genomic_DNA"/>
</dbReference>
<dbReference type="Pfam" id="PF01321">
    <property type="entry name" value="Creatinase_N"/>
    <property type="match status" value="1"/>
</dbReference>
<dbReference type="OrthoDB" id="9806388at2"/>
<accession>A0A517MYH2</accession>
<evidence type="ECO:0000259" key="2">
    <source>
        <dbReference type="Pfam" id="PF01321"/>
    </source>
</evidence>
<dbReference type="KEGG" id="amob:HG15A2_31980"/>
<reference evidence="3 4" key="1">
    <citation type="submission" date="2019-02" db="EMBL/GenBank/DDBJ databases">
        <title>Deep-cultivation of Planctomycetes and their phenomic and genomic characterization uncovers novel biology.</title>
        <authorList>
            <person name="Wiegand S."/>
            <person name="Jogler M."/>
            <person name="Boedeker C."/>
            <person name="Pinto D."/>
            <person name="Vollmers J."/>
            <person name="Rivas-Marin E."/>
            <person name="Kohn T."/>
            <person name="Peeters S.H."/>
            <person name="Heuer A."/>
            <person name="Rast P."/>
            <person name="Oberbeckmann S."/>
            <person name="Bunk B."/>
            <person name="Jeske O."/>
            <person name="Meyerdierks A."/>
            <person name="Storesund J.E."/>
            <person name="Kallscheuer N."/>
            <person name="Luecker S."/>
            <person name="Lage O.M."/>
            <person name="Pohl T."/>
            <person name="Merkel B.J."/>
            <person name="Hornburger P."/>
            <person name="Mueller R.-W."/>
            <person name="Bruemmer F."/>
            <person name="Labrenz M."/>
            <person name="Spormann A.M."/>
            <person name="Op den Camp H."/>
            <person name="Overmann J."/>
            <person name="Amann R."/>
            <person name="Jetten M.S.M."/>
            <person name="Mascher T."/>
            <person name="Medema M.H."/>
            <person name="Devos D.P."/>
            <person name="Kaster A.-K."/>
            <person name="Ovreas L."/>
            <person name="Rohde M."/>
            <person name="Galperin M.Y."/>
            <person name="Jogler C."/>
        </authorList>
    </citation>
    <scope>NUCLEOTIDE SEQUENCE [LARGE SCALE GENOMIC DNA]</scope>
    <source>
        <strain evidence="3 4">HG15A2</strain>
    </source>
</reference>
<evidence type="ECO:0000259" key="1">
    <source>
        <dbReference type="Pfam" id="PF00557"/>
    </source>
</evidence>
<keyword evidence="4" id="KW-1185">Reference proteome</keyword>
<dbReference type="InterPro" id="IPR050659">
    <property type="entry name" value="Peptidase_M24B"/>
</dbReference>
<dbReference type="PANTHER" id="PTHR46112:SF3">
    <property type="entry name" value="AMINOPEPTIDASE YPDF"/>
    <property type="match status" value="1"/>
</dbReference>
<dbReference type="Pfam" id="PF00557">
    <property type="entry name" value="Peptidase_M24"/>
    <property type="match status" value="1"/>
</dbReference>
<proteinExistence type="predicted"/>
<keyword evidence="3" id="KW-0378">Hydrolase</keyword>
<dbReference type="PANTHER" id="PTHR46112">
    <property type="entry name" value="AMINOPEPTIDASE"/>
    <property type="match status" value="1"/>
</dbReference>
<evidence type="ECO:0000313" key="4">
    <source>
        <dbReference type="Proteomes" id="UP000319852"/>
    </source>
</evidence>
<dbReference type="Gene3D" id="3.90.230.10">
    <property type="entry name" value="Creatinase/methionine aminopeptidase superfamily"/>
    <property type="match status" value="1"/>
</dbReference>
<protein>
    <submittedName>
        <fullName evidence="3">Putative peptidase</fullName>
        <ecNumber evidence="3">3.4.-.-</ecNumber>
    </submittedName>
</protein>
<feature type="domain" description="Peptidase M24" evidence="1">
    <location>
        <begin position="141"/>
        <end position="342"/>
    </location>
</feature>
<dbReference type="SUPFAM" id="SSF53092">
    <property type="entry name" value="Creatinase/prolidase N-terminal domain"/>
    <property type="match status" value="1"/>
</dbReference>